<feature type="chain" id="PRO_5045908830" evidence="6">
    <location>
        <begin position="18"/>
        <end position="570"/>
    </location>
</feature>
<evidence type="ECO:0000313" key="7">
    <source>
        <dbReference type="EMBL" id="KAK8039617.1"/>
    </source>
</evidence>
<proteinExistence type="inferred from homology"/>
<name>A0ABR1SZ56_9PEZI</name>
<evidence type="ECO:0000256" key="5">
    <source>
        <dbReference type="ARBA" id="ARBA00023004"/>
    </source>
</evidence>
<dbReference type="PRINTS" id="PR00463">
    <property type="entry name" value="EP450I"/>
</dbReference>
<dbReference type="Proteomes" id="UP001444661">
    <property type="component" value="Unassembled WGS sequence"/>
</dbReference>
<accession>A0ABR1SZ56</accession>
<comment type="caution">
    <text evidence="7">The sequence shown here is derived from an EMBL/GenBank/DDBJ whole genome shotgun (WGS) entry which is preliminary data.</text>
</comment>
<organism evidence="7 8">
    <name type="scientific">Apiospora rasikravindrae</name>
    <dbReference type="NCBI Taxonomy" id="990691"/>
    <lineage>
        <taxon>Eukaryota</taxon>
        <taxon>Fungi</taxon>
        <taxon>Dikarya</taxon>
        <taxon>Ascomycota</taxon>
        <taxon>Pezizomycotina</taxon>
        <taxon>Sordariomycetes</taxon>
        <taxon>Xylariomycetidae</taxon>
        <taxon>Amphisphaeriales</taxon>
        <taxon>Apiosporaceae</taxon>
        <taxon>Apiospora</taxon>
    </lineage>
</organism>
<comment type="cofactor">
    <cofactor evidence="1">
        <name>heme</name>
        <dbReference type="ChEBI" id="CHEBI:30413"/>
    </cofactor>
</comment>
<dbReference type="SUPFAM" id="SSF48264">
    <property type="entry name" value="Cytochrome P450"/>
    <property type="match status" value="1"/>
</dbReference>
<dbReference type="PANTHER" id="PTHR24305">
    <property type="entry name" value="CYTOCHROME P450"/>
    <property type="match status" value="1"/>
</dbReference>
<dbReference type="InterPro" id="IPR001128">
    <property type="entry name" value="Cyt_P450"/>
</dbReference>
<keyword evidence="6" id="KW-0732">Signal</keyword>
<dbReference type="EMBL" id="JAQQWK010000006">
    <property type="protein sequence ID" value="KAK8039617.1"/>
    <property type="molecule type" value="Genomic_DNA"/>
</dbReference>
<dbReference type="PRINTS" id="PR00385">
    <property type="entry name" value="P450"/>
</dbReference>
<keyword evidence="5" id="KW-0408">Iron</keyword>
<sequence>MLSYALLFLGSLAILYATRRRLYPKPFAGIPYNKPSAARLTGDIPEMVPVIQATNEFSAPLFAISTQRLRAPLAQVLFPSLLRAPLIMIEDPREIEDILVRRGREFDRAPMSINTLKNFFPYSFMGKYNTPEVKEQKRVWVDAFGVDFLRRVAAPSIYKATLDLLELWRLKADGRPFDVVEDLHNATLDAIWVALVGEEAGITRHEIKKFLQSQSDAGDGGRHDLGPSPRGYLLRREVDYVSEVIATNSSSGIPVLVQKLATYLPRHRQFRRTVDTEIGLVMRKAVDRFQRFELGKLEAGEGDTCMMDLVLRRKVLEAKKSGRPLMDPTKDKVLLDDTFVMMFAGYETTANSLIWFMRFMESYPAAQNELRAALKSAFPHTTTPSVDELLGADIPYLDAACEEAFRLAGVAKGNLRQTVVNTQILGHFVPKGAEIFMNYHVDHAPYPVDEEKRSASSQAAGAKLAAREGYSRCGDVTRDLGSYEPRRWLVKDAKTGKEVFDAYALPQLAFGGGYRGCSGRKLAVMEFRTVVALLVLNLEFLELPEEMKTLKASERLFRLPDMPFASLRPL</sequence>
<dbReference type="InterPro" id="IPR036396">
    <property type="entry name" value="Cyt_P450_sf"/>
</dbReference>
<evidence type="ECO:0000256" key="1">
    <source>
        <dbReference type="ARBA" id="ARBA00001971"/>
    </source>
</evidence>
<dbReference type="InterPro" id="IPR050121">
    <property type="entry name" value="Cytochrome_P450_monoxygenase"/>
</dbReference>
<dbReference type="PANTHER" id="PTHR24305:SF232">
    <property type="entry name" value="P450, PUTATIVE (EUROFUNG)-RELATED"/>
    <property type="match status" value="1"/>
</dbReference>
<keyword evidence="3" id="KW-0349">Heme</keyword>
<evidence type="ECO:0000256" key="6">
    <source>
        <dbReference type="SAM" id="SignalP"/>
    </source>
</evidence>
<keyword evidence="8" id="KW-1185">Reference proteome</keyword>
<evidence type="ECO:0000256" key="3">
    <source>
        <dbReference type="ARBA" id="ARBA00022617"/>
    </source>
</evidence>
<dbReference type="Gene3D" id="1.10.630.10">
    <property type="entry name" value="Cytochrome P450"/>
    <property type="match status" value="1"/>
</dbReference>
<evidence type="ECO:0000256" key="4">
    <source>
        <dbReference type="ARBA" id="ARBA00022723"/>
    </source>
</evidence>
<feature type="signal peptide" evidence="6">
    <location>
        <begin position="1"/>
        <end position="17"/>
    </location>
</feature>
<comment type="similarity">
    <text evidence="2">Belongs to the cytochrome P450 family.</text>
</comment>
<gene>
    <name evidence="7" type="ORF">PG993_008028</name>
</gene>
<reference evidence="7 8" key="1">
    <citation type="submission" date="2023-01" db="EMBL/GenBank/DDBJ databases">
        <title>Analysis of 21 Apiospora genomes using comparative genomics revels a genus with tremendous synthesis potential of carbohydrate active enzymes and secondary metabolites.</title>
        <authorList>
            <person name="Sorensen T."/>
        </authorList>
    </citation>
    <scope>NUCLEOTIDE SEQUENCE [LARGE SCALE GENOMIC DNA]</scope>
    <source>
        <strain evidence="7 8">CBS 33761</strain>
    </source>
</reference>
<keyword evidence="4" id="KW-0479">Metal-binding</keyword>
<evidence type="ECO:0000256" key="2">
    <source>
        <dbReference type="ARBA" id="ARBA00010617"/>
    </source>
</evidence>
<evidence type="ECO:0000313" key="8">
    <source>
        <dbReference type="Proteomes" id="UP001444661"/>
    </source>
</evidence>
<dbReference type="InterPro" id="IPR002401">
    <property type="entry name" value="Cyt_P450_E_grp-I"/>
</dbReference>
<dbReference type="Pfam" id="PF00067">
    <property type="entry name" value="p450"/>
    <property type="match status" value="2"/>
</dbReference>
<protein>
    <submittedName>
        <fullName evidence="7">Cytochrome p450</fullName>
    </submittedName>
</protein>